<proteinExistence type="predicted"/>
<dbReference type="InterPro" id="IPR025110">
    <property type="entry name" value="AMP-bd_C"/>
</dbReference>
<sequence>MAELHTDKELLPHIPDNLTIAQFMLDYEHDIRPTRSNLMPCLIDDTSGRSVSFESLKAQTDDLANGLYLAFNLGEKDIALILSPNDIYYPVAVWAFHKLGGVVSFSNPQFKPEEVAYQLTTARVTYIFVHSTLLGVAVLAASLAGVPTNRIIILDNPNTNFGVIYDYQIFRNVPDLIRQGRAVAIPHHALIANIIQMAVHNHVDRAPCQRELWTYRPGDVSLGDSLNQTRSDVAGLIISLHLALFCAMTVVVVPKYDFPALCQSIFKHRISHLIDPFYQGAAPLSMDIHNRLCDVFPAAQIGQAYVGLTEMTVSLAMVSGSQKRGSLGSSGKLLPGIHARVLKPDGSLARYGERGELVVKGPGMALGYLHNSAATRETFIDGWVHTGDEVTMTDDQEVFVHDRLKVAPSELEDCLLSHPDVAEACVIGIPNNRSGEAPMALVVLTAAARELLTDGSMWKIESLHTNTYEAAFASSTRFRLETVA</sequence>
<name>A0A8H7XLN9_PSICU</name>
<dbReference type="InterPro" id="IPR045851">
    <property type="entry name" value="AMP-bd_C_sf"/>
</dbReference>
<dbReference type="GO" id="GO:0016405">
    <property type="term" value="F:CoA-ligase activity"/>
    <property type="evidence" value="ECO:0007669"/>
    <property type="project" value="TreeGrafter"/>
</dbReference>
<feature type="transmembrane region" description="Helical" evidence="1">
    <location>
        <begin position="126"/>
        <end position="146"/>
    </location>
</feature>
<dbReference type="Gene3D" id="3.30.300.30">
    <property type="match status" value="1"/>
</dbReference>
<protein>
    <recommendedName>
        <fullName evidence="5">Acetyl-CoA synthetase-like protein</fullName>
    </recommendedName>
</protein>
<organism evidence="4">
    <name type="scientific">Psilocybe cubensis</name>
    <name type="common">Psychedelic mushroom</name>
    <name type="synonym">Stropharia cubensis</name>
    <dbReference type="NCBI Taxonomy" id="181762"/>
    <lineage>
        <taxon>Eukaryota</taxon>
        <taxon>Fungi</taxon>
        <taxon>Dikarya</taxon>
        <taxon>Basidiomycota</taxon>
        <taxon>Agaricomycotina</taxon>
        <taxon>Agaricomycetes</taxon>
        <taxon>Agaricomycetidae</taxon>
        <taxon>Agaricales</taxon>
        <taxon>Agaricineae</taxon>
        <taxon>Strophariaceae</taxon>
        <taxon>Psilocybe</taxon>
    </lineage>
</organism>
<dbReference type="Pfam" id="PF00501">
    <property type="entry name" value="AMP-binding"/>
    <property type="match status" value="2"/>
</dbReference>
<evidence type="ECO:0000313" key="4">
    <source>
        <dbReference type="EMBL" id="KAG5163117.1"/>
    </source>
</evidence>
<evidence type="ECO:0000259" key="3">
    <source>
        <dbReference type="Pfam" id="PF13193"/>
    </source>
</evidence>
<dbReference type="AlphaFoldDB" id="A0A8H7XLN9"/>
<dbReference type="PANTHER" id="PTHR24096">
    <property type="entry name" value="LONG-CHAIN-FATTY-ACID--COA LIGASE"/>
    <property type="match status" value="1"/>
</dbReference>
<accession>A0A8H7XLN9</accession>
<dbReference type="PANTHER" id="PTHR24096:SF422">
    <property type="entry name" value="BCDNA.GH02901"/>
    <property type="match status" value="1"/>
</dbReference>
<reference evidence="4" key="1">
    <citation type="submission" date="2021-02" db="EMBL/GenBank/DDBJ databases">
        <title>Psilocybe cubensis genome.</title>
        <authorList>
            <person name="Mckernan K.J."/>
            <person name="Crawford S."/>
            <person name="Trippe A."/>
            <person name="Kane L.T."/>
            <person name="Mclaughlin S."/>
        </authorList>
    </citation>
    <scope>NUCLEOTIDE SEQUENCE [LARGE SCALE GENOMIC DNA]</scope>
    <source>
        <strain evidence="4">MGC-MH-2018</strain>
    </source>
</reference>
<keyword evidence="1" id="KW-0472">Membrane</keyword>
<dbReference type="Gene3D" id="3.40.50.980">
    <property type="match status" value="1"/>
</dbReference>
<dbReference type="InterPro" id="IPR000873">
    <property type="entry name" value="AMP-dep_synth/lig_dom"/>
</dbReference>
<dbReference type="Pfam" id="PF13193">
    <property type="entry name" value="AMP-binding_C"/>
    <property type="match status" value="1"/>
</dbReference>
<feature type="domain" description="AMP-dependent synthetase/ligase" evidence="2">
    <location>
        <begin position="40"/>
        <end position="155"/>
    </location>
</feature>
<dbReference type="SUPFAM" id="SSF56801">
    <property type="entry name" value="Acetyl-CoA synthetase-like"/>
    <property type="match status" value="1"/>
</dbReference>
<feature type="domain" description="AMP-binding enzyme C-terminal" evidence="3">
    <location>
        <begin position="410"/>
        <end position="447"/>
    </location>
</feature>
<evidence type="ECO:0000259" key="2">
    <source>
        <dbReference type="Pfam" id="PF00501"/>
    </source>
</evidence>
<keyword evidence="1" id="KW-0812">Transmembrane</keyword>
<evidence type="ECO:0000256" key="1">
    <source>
        <dbReference type="SAM" id="Phobius"/>
    </source>
</evidence>
<gene>
    <name evidence="4" type="ORF">JR316_011985</name>
</gene>
<dbReference type="EMBL" id="JAFIQS010000016">
    <property type="protein sequence ID" value="KAG5163117.1"/>
    <property type="molecule type" value="Genomic_DNA"/>
</dbReference>
<comment type="caution">
    <text evidence="4">The sequence shown here is derived from an EMBL/GenBank/DDBJ whole genome shotgun (WGS) entry which is preliminary data.</text>
</comment>
<keyword evidence="1" id="KW-1133">Transmembrane helix</keyword>
<dbReference type="Gene3D" id="3.40.50.12780">
    <property type="entry name" value="N-terminal domain of ligase-like"/>
    <property type="match status" value="2"/>
</dbReference>
<evidence type="ECO:0008006" key="5">
    <source>
        <dbReference type="Google" id="ProtNLM"/>
    </source>
</evidence>
<dbReference type="InterPro" id="IPR042099">
    <property type="entry name" value="ANL_N_sf"/>
</dbReference>
<feature type="domain" description="AMP-dependent synthetase/ligase" evidence="2">
    <location>
        <begin position="279"/>
        <end position="369"/>
    </location>
</feature>